<evidence type="ECO:0000313" key="2">
    <source>
        <dbReference type="Proteomes" id="UP000515498"/>
    </source>
</evidence>
<gene>
    <name evidence="1" type="ORF">HZU40_24545</name>
</gene>
<dbReference type="InterPro" id="IPR036188">
    <property type="entry name" value="FAD/NAD-bd_sf"/>
</dbReference>
<dbReference type="Proteomes" id="UP000515498">
    <property type="component" value="Chromosome"/>
</dbReference>
<organism evidence="1 2">
    <name type="scientific">Mycolicibacterium fluoranthenivorans</name>
    <dbReference type="NCBI Taxonomy" id="258505"/>
    <lineage>
        <taxon>Bacteria</taxon>
        <taxon>Bacillati</taxon>
        <taxon>Actinomycetota</taxon>
        <taxon>Actinomycetes</taxon>
        <taxon>Mycobacteriales</taxon>
        <taxon>Mycobacteriaceae</taxon>
        <taxon>Mycolicibacterium</taxon>
    </lineage>
</organism>
<dbReference type="PANTHER" id="PTHR43422">
    <property type="entry name" value="THIAMINE THIAZOLE SYNTHASE"/>
    <property type="match status" value="1"/>
</dbReference>
<sequence length="445" mass="48747">MAGLLAARVLSEFYDSVTVVERDPLPDQPAQRTGVPQGRHLHNFLSRGTQECGALFPGLLEELAAAGAVVDVGGDLSRVYVRVAGYELNPTGRLADPQSLAAYQGSRPFMEFHVRRHVAALANVTIRDNHDAIEPVIEGGTVTRVRIVDRADDRTTDLPAELVVDATGRSARATHYLNRQGFDVAHEEQLPSVWGYSSHLMHIESGRIAHRMAFINGGIRAPAALLVAYEDDTWMLAIARPAQLGRPPTDFAGMLAAAEEMLPDSIVAGLRDATPVGEISISRNTAAVWRRYDRVARVPDGLVVFGDALCHLNPLYGQGMTVAALQALALRDCLRAGRSDIGRRFYRAAAEHIEPVWAANRANDREPVPDSERSMKHRLRAWMQRAALTAAGTDIAVAERFLRVRSLIDPPARLQEPSLFVRILLVNARRLMPGLPADSGSPEWQ</sequence>
<name>A0A7G8PPP5_9MYCO</name>
<dbReference type="Gene3D" id="3.50.50.60">
    <property type="entry name" value="FAD/NAD(P)-binding domain"/>
    <property type="match status" value="1"/>
</dbReference>
<protein>
    <submittedName>
        <fullName evidence="1">FAD-dependent oxidoreductase</fullName>
    </submittedName>
</protein>
<evidence type="ECO:0000313" key="1">
    <source>
        <dbReference type="EMBL" id="QNJ96311.1"/>
    </source>
</evidence>
<proteinExistence type="predicted"/>
<dbReference type="AlphaFoldDB" id="A0A7G8PPP5"/>
<accession>A0A7G8PPP5</accession>
<dbReference type="KEGG" id="mflu:HZU40_24545"/>
<dbReference type="SUPFAM" id="SSF51905">
    <property type="entry name" value="FAD/NAD(P)-binding domain"/>
    <property type="match status" value="1"/>
</dbReference>
<dbReference type="EMBL" id="CP059894">
    <property type="protein sequence ID" value="QNJ96311.1"/>
    <property type="molecule type" value="Genomic_DNA"/>
</dbReference>
<dbReference type="PANTHER" id="PTHR43422:SF3">
    <property type="entry name" value="THIAMINE THIAZOLE SYNTHASE"/>
    <property type="match status" value="1"/>
</dbReference>
<reference evidence="1 2" key="1">
    <citation type="submission" date="2020-07" db="EMBL/GenBank/DDBJ databases">
        <title>Draft genome sequence of four isobutane-metabolizing strains capable of cometabolically degrading diverse ether contaminants.</title>
        <authorList>
            <person name="Chen W."/>
            <person name="Faulkner N."/>
            <person name="Smith C."/>
            <person name="Hyman M."/>
        </authorList>
    </citation>
    <scope>NUCLEOTIDE SEQUENCE [LARGE SCALE GENOMIC DNA]</scope>
    <source>
        <strain evidence="1 2">2A</strain>
    </source>
</reference>